<feature type="non-terminal residue" evidence="2">
    <location>
        <position position="37"/>
    </location>
</feature>
<evidence type="ECO:0000256" key="1">
    <source>
        <dbReference type="SAM" id="MobiDB-lite"/>
    </source>
</evidence>
<feature type="region of interest" description="Disordered" evidence="1">
    <location>
        <begin position="16"/>
        <end position="37"/>
    </location>
</feature>
<dbReference type="AlphaFoldDB" id="A0A6J4PUS0"/>
<feature type="non-terminal residue" evidence="2">
    <location>
        <position position="1"/>
    </location>
</feature>
<dbReference type="EMBL" id="CADCUU010000311">
    <property type="protein sequence ID" value="CAA9420198.1"/>
    <property type="molecule type" value="Genomic_DNA"/>
</dbReference>
<protein>
    <submittedName>
        <fullName evidence="2">Uncharacterized protein</fullName>
    </submittedName>
</protein>
<organism evidence="2">
    <name type="scientific">uncultured Rubellimicrobium sp</name>
    <dbReference type="NCBI Taxonomy" id="543078"/>
    <lineage>
        <taxon>Bacteria</taxon>
        <taxon>Pseudomonadati</taxon>
        <taxon>Pseudomonadota</taxon>
        <taxon>Alphaproteobacteria</taxon>
        <taxon>Rhodobacterales</taxon>
        <taxon>Roseobacteraceae</taxon>
        <taxon>Rubellimicrobium</taxon>
        <taxon>environmental samples</taxon>
    </lineage>
</organism>
<evidence type="ECO:0000313" key="2">
    <source>
        <dbReference type="EMBL" id="CAA9420198.1"/>
    </source>
</evidence>
<proteinExistence type="predicted"/>
<gene>
    <name evidence="2" type="ORF">AVDCRST_MAG15-2135</name>
</gene>
<reference evidence="2" key="1">
    <citation type="submission" date="2020-02" db="EMBL/GenBank/DDBJ databases">
        <authorList>
            <person name="Meier V. D."/>
        </authorList>
    </citation>
    <scope>NUCLEOTIDE SEQUENCE</scope>
    <source>
        <strain evidence="2">AVDCRST_MAG15</strain>
    </source>
</reference>
<name>A0A6J4PUS0_9RHOB</name>
<sequence>WAFSISCPGAALPCRAPPGSTRPSFAPPSWASTAKPR</sequence>
<accession>A0A6J4PUS0</accession>